<feature type="compositionally biased region" description="Basic and acidic residues" evidence="1">
    <location>
        <begin position="53"/>
        <end position="70"/>
    </location>
</feature>
<dbReference type="EMBL" id="CP111017">
    <property type="protein sequence ID" value="WAR07648.1"/>
    <property type="molecule type" value="Genomic_DNA"/>
</dbReference>
<organism evidence="2 3">
    <name type="scientific">Mya arenaria</name>
    <name type="common">Soft-shell clam</name>
    <dbReference type="NCBI Taxonomy" id="6604"/>
    <lineage>
        <taxon>Eukaryota</taxon>
        <taxon>Metazoa</taxon>
        <taxon>Spiralia</taxon>
        <taxon>Lophotrochozoa</taxon>
        <taxon>Mollusca</taxon>
        <taxon>Bivalvia</taxon>
        <taxon>Autobranchia</taxon>
        <taxon>Heteroconchia</taxon>
        <taxon>Euheterodonta</taxon>
        <taxon>Imparidentia</taxon>
        <taxon>Neoheterodontei</taxon>
        <taxon>Myida</taxon>
        <taxon>Myoidea</taxon>
        <taxon>Myidae</taxon>
        <taxon>Mya</taxon>
    </lineage>
</organism>
<protein>
    <submittedName>
        <fullName evidence="2">Uncharacterized protein</fullName>
    </submittedName>
</protein>
<evidence type="ECO:0000313" key="3">
    <source>
        <dbReference type="Proteomes" id="UP001164746"/>
    </source>
</evidence>
<name>A0ABY7ECB7_MYAAR</name>
<accession>A0ABY7ECB7</accession>
<sequence length="84" mass="9514">MVYTVSPAFSFRSEEIPFRIRISVSARDHKTFSHHCPPGSEQGRAPTWHAFNKDAGSEVSRHGVKSEPTRPRPAYPFPSLHLIQ</sequence>
<evidence type="ECO:0000313" key="2">
    <source>
        <dbReference type="EMBL" id="WAR07648.1"/>
    </source>
</evidence>
<feature type="region of interest" description="Disordered" evidence="1">
    <location>
        <begin position="53"/>
        <end position="84"/>
    </location>
</feature>
<proteinExistence type="predicted"/>
<gene>
    <name evidence="2" type="ORF">MAR_017606</name>
</gene>
<reference evidence="2" key="1">
    <citation type="submission" date="2022-11" db="EMBL/GenBank/DDBJ databases">
        <title>Centuries of genome instability and evolution in soft-shell clam transmissible cancer (bioRxiv).</title>
        <authorList>
            <person name="Hart S.F.M."/>
            <person name="Yonemitsu M.A."/>
            <person name="Giersch R.M."/>
            <person name="Beal B.F."/>
            <person name="Arriagada G."/>
            <person name="Davis B.W."/>
            <person name="Ostrander E.A."/>
            <person name="Goff S.P."/>
            <person name="Metzger M.J."/>
        </authorList>
    </citation>
    <scope>NUCLEOTIDE SEQUENCE</scope>
    <source>
        <strain evidence="2">MELC-2E11</strain>
        <tissue evidence="2">Siphon/mantle</tissue>
    </source>
</reference>
<evidence type="ECO:0000256" key="1">
    <source>
        <dbReference type="SAM" id="MobiDB-lite"/>
    </source>
</evidence>
<dbReference type="Proteomes" id="UP001164746">
    <property type="component" value="Chromosome 6"/>
</dbReference>
<feature type="non-terminal residue" evidence="2">
    <location>
        <position position="84"/>
    </location>
</feature>
<keyword evidence="3" id="KW-1185">Reference proteome</keyword>